<dbReference type="Proteomes" id="UP001501102">
    <property type="component" value="Unassembled WGS sequence"/>
</dbReference>
<dbReference type="RefSeq" id="WP_344962230.1">
    <property type="nucleotide sequence ID" value="NZ_BAAAXZ010000070.1"/>
</dbReference>
<organism evidence="1 2">
    <name type="scientific">Streptomyces thioluteus</name>
    <dbReference type="NCBI Taxonomy" id="66431"/>
    <lineage>
        <taxon>Bacteria</taxon>
        <taxon>Bacillati</taxon>
        <taxon>Actinomycetota</taxon>
        <taxon>Actinomycetes</taxon>
        <taxon>Kitasatosporales</taxon>
        <taxon>Streptomycetaceae</taxon>
        <taxon>Streptomyces</taxon>
    </lineage>
</organism>
<evidence type="ECO:0000313" key="2">
    <source>
        <dbReference type="Proteomes" id="UP001501102"/>
    </source>
</evidence>
<reference evidence="1 2" key="1">
    <citation type="journal article" date="2019" name="Int. J. Syst. Evol. Microbiol.">
        <title>The Global Catalogue of Microorganisms (GCM) 10K type strain sequencing project: providing services to taxonomists for standard genome sequencing and annotation.</title>
        <authorList>
            <consortium name="The Broad Institute Genomics Platform"/>
            <consortium name="The Broad Institute Genome Sequencing Center for Infectious Disease"/>
            <person name="Wu L."/>
            <person name="Ma J."/>
        </authorList>
    </citation>
    <scope>NUCLEOTIDE SEQUENCE [LARGE SCALE GENOMIC DNA]</scope>
    <source>
        <strain evidence="1 2">JCM 4087</strain>
    </source>
</reference>
<protein>
    <submittedName>
        <fullName evidence="1">Uncharacterized protein</fullName>
    </submittedName>
</protein>
<name>A0ABN3WNF7_STRTU</name>
<comment type="caution">
    <text evidence="1">The sequence shown here is derived from an EMBL/GenBank/DDBJ whole genome shotgun (WGS) entry which is preliminary data.</text>
</comment>
<evidence type="ECO:0000313" key="1">
    <source>
        <dbReference type="EMBL" id="GAA2922675.1"/>
    </source>
</evidence>
<gene>
    <name evidence="1" type="ORF">GCM10020221_18500</name>
</gene>
<sequence>MRRADGVAPRLVLRDVGGNRVELDPRVLRTNPLLWHQLDAGARRARERGLLREGAAVLEAVGGAGGRRGGRGGILRASGLE</sequence>
<accession>A0ABN3WNF7</accession>
<proteinExistence type="predicted"/>
<keyword evidence="2" id="KW-1185">Reference proteome</keyword>
<dbReference type="EMBL" id="BAAAXZ010000070">
    <property type="protein sequence ID" value="GAA2922675.1"/>
    <property type="molecule type" value="Genomic_DNA"/>
</dbReference>